<feature type="domain" description="CCHC-type" evidence="2">
    <location>
        <begin position="101"/>
        <end position="116"/>
    </location>
</feature>
<dbReference type="InterPro" id="IPR040256">
    <property type="entry name" value="At4g02000-like"/>
</dbReference>
<keyword evidence="4" id="KW-1185">Reference proteome</keyword>
<dbReference type="PANTHER" id="PTHR31286">
    <property type="entry name" value="GLYCINE-RICH CELL WALL STRUCTURAL PROTEIN 1.8-LIKE"/>
    <property type="match status" value="1"/>
</dbReference>
<dbReference type="InterPro" id="IPR036875">
    <property type="entry name" value="Znf_CCHC_sf"/>
</dbReference>
<dbReference type="GO" id="GO:0008270">
    <property type="term" value="F:zinc ion binding"/>
    <property type="evidence" value="ECO:0007669"/>
    <property type="project" value="UniProtKB-KW"/>
</dbReference>
<name>A0A2I0VUA1_9ASPA</name>
<reference evidence="3 4" key="2">
    <citation type="journal article" date="2017" name="Nature">
        <title>The Apostasia genome and the evolution of orchids.</title>
        <authorList>
            <person name="Zhang G.Q."/>
            <person name="Liu K.W."/>
            <person name="Li Z."/>
            <person name="Lohaus R."/>
            <person name="Hsiao Y.Y."/>
            <person name="Niu S.C."/>
            <person name="Wang J.Y."/>
            <person name="Lin Y.C."/>
            <person name="Xu Q."/>
            <person name="Chen L.J."/>
            <person name="Yoshida K."/>
            <person name="Fujiwara S."/>
            <person name="Wang Z.W."/>
            <person name="Zhang Y.Q."/>
            <person name="Mitsuda N."/>
            <person name="Wang M."/>
            <person name="Liu G.H."/>
            <person name="Pecoraro L."/>
            <person name="Huang H.X."/>
            <person name="Xiao X.J."/>
            <person name="Lin M."/>
            <person name="Wu X.Y."/>
            <person name="Wu W.L."/>
            <person name="Chen Y.Y."/>
            <person name="Chang S.B."/>
            <person name="Sakamoto S."/>
            <person name="Ohme-Takagi M."/>
            <person name="Yagi M."/>
            <person name="Zeng S.J."/>
            <person name="Shen C.Y."/>
            <person name="Yeh C.M."/>
            <person name="Luo Y.B."/>
            <person name="Tsai W.C."/>
            <person name="Van de Peer Y."/>
            <person name="Liu Z.J."/>
        </authorList>
    </citation>
    <scope>NUCLEOTIDE SEQUENCE [LARGE SCALE GENOMIC DNA]</scope>
    <source>
        <tissue evidence="3">The whole plant</tissue>
    </source>
</reference>
<dbReference type="PANTHER" id="PTHR31286:SF99">
    <property type="entry name" value="DUF4283 DOMAIN-CONTAINING PROTEIN"/>
    <property type="match status" value="1"/>
</dbReference>
<sequence>MDIWSPAFDLNSFKVISAPVWIRFPCLPLYCWDEDNIARIASCFGSPMYLDGNTFCWGKREFARVCVRIDLEKKLPNGVWVDGSAGRFFQWVEYDKIDLLCYQCGRVGHDRKTCPENVTLGIQDQTMRKTEVVAVDGKKSVPNSKPSVISFEYGPWIHVYFKNKCFNRDNVNSLPSWLASGQVL</sequence>
<accession>A0A2I0VUA1</accession>
<keyword evidence="1" id="KW-0862">Zinc</keyword>
<dbReference type="SUPFAM" id="SSF57756">
    <property type="entry name" value="Retrovirus zinc finger-like domains"/>
    <property type="match status" value="1"/>
</dbReference>
<keyword evidence="1" id="KW-0863">Zinc-finger</keyword>
<keyword evidence="1" id="KW-0479">Metal-binding</keyword>
<evidence type="ECO:0000313" key="3">
    <source>
        <dbReference type="EMBL" id="PKU66985.1"/>
    </source>
</evidence>
<dbReference type="Proteomes" id="UP000233837">
    <property type="component" value="Unassembled WGS sequence"/>
</dbReference>
<evidence type="ECO:0000259" key="2">
    <source>
        <dbReference type="PROSITE" id="PS50158"/>
    </source>
</evidence>
<protein>
    <recommendedName>
        <fullName evidence="2">CCHC-type domain-containing protein</fullName>
    </recommendedName>
</protein>
<dbReference type="GO" id="GO:0003676">
    <property type="term" value="F:nucleic acid binding"/>
    <property type="evidence" value="ECO:0007669"/>
    <property type="project" value="InterPro"/>
</dbReference>
<reference evidence="3 4" key="1">
    <citation type="journal article" date="2016" name="Sci. Rep.">
        <title>The Dendrobium catenatum Lindl. genome sequence provides insights into polysaccharide synthase, floral development and adaptive evolution.</title>
        <authorList>
            <person name="Zhang G.Q."/>
            <person name="Xu Q."/>
            <person name="Bian C."/>
            <person name="Tsai W.C."/>
            <person name="Yeh C.M."/>
            <person name="Liu K.W."/>
            <person name="Yoshida K."/>
            <person name="Zhang L.S."/>
            <person name="Chang S.B."/>
            <person name="Chen F."/>
            <person name="Shi Y."/>
            <person name="Su Y.Y."/>
            <person name="Zhang Y.Q."/>
            <person name="Chen L.J."/>
            <person name="Yin Y."/>
            <person name="Lin M."/>
            <person name="Huang H."/>
            <person name="Deng H."/>
            <person name="Wang Z.W."/>
            <person name="Zhu S.L."/>
            <person name="Zhao X."/>
            <person name="Deng C."/>
            <person name="Niu S.C."/>
            <person name="Huang J."/>
            <person name="Wang M."/>
            <person name="Liu G.H."/>
            <person name="Yang H.J."/>
            <person name="Xiao X.J."/>
            <person name="Hsiao Y.Y."/>
            <person name="Wu W.L."/>
            <person name="Chen Y.Y."/>
            <person name="Mitsuda N."/>
            <person name="Ohme-Takagi M."/>
            <person name="Luo Y.B."/>
            <person name="Van de Peer Y."/>
            <person name="Liu Z.J."/>
        </authorList>
    </citation>
    <scope>NUCLEOTIDE SEQUENCE [LARGE SCALE GENOMIC DNA]</scope>
    <source>
        <tissue evidence="3">The whole plant</tissue>
    </source>
</reference>
<dbReference type="InterPro" id="IPR001878">
    <property type="entry name" value="Znf_CCHC"/>
</dbReference>
<gene>
    <name evidence="3" type="ORF">MA16_Dca020168</name>
</gene>
<organism evidence="3 4">
    <name type="scientific">Dendrobium catenatum</name>
    <dbReference type="NCBI Taxonomy" id="906689"/>
    <lineage>
        <taxon>Eukaryota</taxon>
        <taxon>Viridiplantae</taxon>
        <taxon>Streptophyta</taxon>
        <taxon>Embryophyta</taxon>
        <taxon>Tracheophyta</taxon>
        <taxon>Spermatophyta</taxon>
        <taxon>Magnoliopsida</taxon>
        <taxon>Liliopsida</taxon>
        <taxon>Asparagales</taxon>
        <taxon>Orchidaceae</taxon>
        <taxon>Epidendroideae</taxon>
        <taxon>Malaxideae</taxon>
        <taxon>Dendrobiinae</taxon>
        <taxon>Dendrobium</taxon>
    </lineage>
</organism>
<evidence type="ECO:0000313" key="4">
    <source>
        <dbReference type="Proteomes" id="UP000233837"/>
    </source>
</evidence>
<dbReference type="AlphaFoldDB" id="A0A2I0VUA1"/>
<dbReference type="PROSITE" id="PS50158">
    <property type="entry name" value="ZF_CCHC"/>
    <property type="match status" value="1"/>
</dbReference>
<evidence type="ECO:0000256" key="1">
    <source>
        <dbReference type="PROSITE-ProRule" id="PRU00047"/>
    </source>
</evidence>
<proteinExistence type="predicted"/>
<dbReference type="EMBL" id="KZ503230">
    <property type="protein sequence ID" value="PKU66985.1"/>
    <property type="molecule type" value="Genomic_DNA"/>
</dbReference>